<feature type="domain" description="SRCR" evidence="7">
    <location>
        <begin position="95"/>
        <end position="199"/>
    </location>
</feature>
<proteinExistence type="predicted"/>
<keyword evidence="1" id="KW-0732">Signal</keyword>
<reference evidence="8" key="2">
    <citation type="submission" date="2025-08" db="UniProtKB">
        <authorList>
            <consortium name="Ensembl"/>
        </authorList>
    </citation>
    <scope>IDENTIFICATION</scope>
</reference>
<feature type="disulfide bond" evidence="5">
    <location>
        <begin position="168"/>
        <end position="178"/>
    </location>
</feature>
<sequence>MILTPSELPKVNSPDFQALKHWPCNIPSARDCRWNKYLQPSDVCGELQISRRKLHFSSLTVVDYRTDMRTQQRNFFYLAIVFYLSTSAPAEDAQIRLMDPDKSGSTQCYGRVEIYHNNSWGTVCDDDWNLNDAEVVCRQLDCGPALEATRSAQFGEGSGEIWLDNVACSGWESSLIMCNHRGFGTHNCGHDEDAGVICSGIRVAGSQSVLCSGRVEIYHKNSWGTVCDHSWDLNDAEVVCRQLDCGPALEATQSSHFGKGTGQIWLDDVSCSGRESSLTECQHGGFGTHNCTHSRDAGVICSGAPIRLAGSGSTQCSGRVEMYYQKRWGTVCDDGWDLNDAEVVCRQLDCGMALSALQSAHFGEGKGDILLDNVACSGNESSLTECQHRGFRMRDCKHHEDAGVICSDSTDSIIPVLRCVFLPLILLLENIALHFYYKVIKKQKSDKKENDETDVSRAEEVEAEEEAVQEIE</sequence>
<dbReference type="PRINTS" id="PR00258">
    <property type="entry name" value="SPERACTRCPTR"/>
</dbReference>
<feature type="domain" description="SRCR" evidence="7">
    <location>
        <begin position="306"/>
        <end position="407"/>
    </location>
</feature>
<name>A0A669CJD3_ORENI</name>
<protein>
    <submittedName>
        <fullName evidence="8">Deleted in malignant brain tumors 1 protein-like</fullName>
    </submittedName>
</protein>
<gene>
    <name evidence="8" type="primary">LOC109195650</name>
</gene>
<accession>A0A669CJD3</accession>
<dbReference type="GO" id="GO:0005886">
    <property type="term" value="C:plasma membrane"/>
    <property type="evidence" value="ECO:0007669"/>
    <property type="project" value="TreeGrafter"/>
</dbReference>
<dbReference type="Ensembl" id="ENSONIT00000075191.1">
    <property type="protein sequence ID" value="ENSONIP00000046901.1"/>
    <property type="gene ID" value="ENSONIG00000029113.1"/>
</dbReference>
<dbReference type="Proteomes" id="UP000005207">
    <property type="component" value="Linkage group LG18"/>
</dbReference>
<dbReference type="Pfam" id="PF00530">
    <property type="entry name" value="SRCR"/>
    <property type="match status" value="3"/>
</dbReference>
<evidence type="ECO:0000256" key="5">
    <source>
        <dbReference type="PROSITE-ProRule" id="PRU00196"/>
    </source>
</evidence>
<evidence type="ECO:0000313" key="9">
    <source>
        <dbReference type="Proteomes" id="UP000005207"/>
    </source>
</evidence>
<dbReference type="PANTHER" id="PTHR48071:SF24">
    <property type="entry name" value="DELETED IN MALIGNANT BRAIN TUMORS 1 PROTEIN-LIKE"/>
    <property type="match status" value="1"/>
</dbReference>
<feature type="disulfide bond" evidence="5">
    <location>
        <begin position="332"/>
        <end position="396"/>
    </location>
</feature>
<feature type="disulfide bond" evidence="5">
    <location>
        <begin position="345"/>
        <end position="406"/>
    </location>
</feature>
<dbReference type="FunFam" id="3.10.250.10:FF:000006">
    <property type="entry name" value="neurotrypsin isoform X2"/>
    <property type="match status" value="3"/>
</dbReference>
<dbReference type="GO" id="GO:0004252">
    <property type="term" value="F:serine-type endopeptidase activity"/>
    <property type="evidence" value="ECO:0007669"/>
    <property type="project" value="TreeGrafter"/>
</dbReference>
<dbReference type="AlphaFoldDB" id="A0A669CJD3"/>
<dbReference type="GeneTree" id="ENSGT00950000183145"/>
<feature type="disulfide bond" evidence="5">
    <location>
        <begin position="137"/>
        <end position="198"/>
    </location>
</feature>
<feature type="compositionally biased region" description="Basic and acidic residues" evidence="6">
    <location>
        <begin position="446"/>
        <end position="460"/>
    </location>
</feature>
<keyword evidence="3 5" id="KW-1015">Disulfide bond</keyword>
<dbReference type="GeneID" id="109195650"/>
<keyword evidence="2" id="KW-0677">Repeat</keyword>
<evidence type="ECO:0000259" key="7">
    <source>
        <dbReference type="PROSITE" id="PS50287"/>
    </source>
</evidence>
<feature type="disulfide bond" evidence="5">
    <location>
        <begin position="271"/>
        <end position="281"/>
    </location>
</feature>
<dbReference type="PANTHER" id="PTHR48071">
    <property type="entry name" value="SRCR DOMAIN-CONTAINING PROTEIN"/>
    <property type="match status" value="1"/>
</dbReference>
<keyword evidence="9" id="KW-1185">Reference proteome</keyword>
<evidence type="ECO:0000256" key="2">
    <source>
        <dbReference type="ARBA" id="ARBA00022737"/>
    </source>
</evidence>
<organism evidence="8 9">
    <name type="scientific">Oreochromis niloticus</name>
    <name type="common">Nile tilapia</name>
    <name type="synonym">Tilapia nilotica</name>
    <dbReference type="NCBI Taxonomy" id="8128"/>
    <lineage>
        <taxon>Eukaryota</taxon>
        <taxon>Metazoa</taxon>
        <taxon>Chordata</taxon>
        <taxon>Craniata</taxon>
        <taxon>Vertebrata</taxon>
        <taxon>Euteleostomi</taxon>
        <taxon>Actinopterygii</taxon>
        <taxon>Neopterygii</taxon>
        <taxon>Teleostei</taxon>
        <taxon>Neoteleostei</taxon>
        <taxon>Acanthomorphata</taxon>
        <taxon>Ovalentaria</taxon>
        <taxon>Cichlomorphae</taxon>
        <taxon>Cichliformes</taxon>
        <taxon>Cichlidae</taxon>
        <taxon>African cichlids</taxon>
        <taxon>Pseudocrenilabrinae</taxon>
        <taxon>Oreochromini</taxon>
        <taxon>Oreochromis</taxon>
    </lineage>
</organism>
<feature type="domain" description="SRCR" evidence="7">
    <location>
        <begin position="201"/>
        <end position="302"/>
    </location>
</feature>
<dbReference type="SMART" id="SM00202">
    <property type="entry name" value="SR"/>
    <property type="match status" value="3"/>
</dbReference>
<dbReference type="Gene3D" id="3.10.250.10">
    <property type="entry name" value="SRCR-like domain"/>
    <property type="match status" value="3"/>
</dbReference>
<evidence type="ECO:0000256" key="1">
    <source>
        <dbReference type="ARBA" id="ARBA00022729"/>
    </source>
</evidence>
<evidence type="ECO:0000256" key="3">
    <source>
        <dbReference type="ARBA" id="ARBA00023157"/>
    </source>
</evidence>
<dbReference type="PROSITE" id="PS50287">
    <property type="entry name" value="SRCR_2"/>
    <property type="match status" value="3"/>
</dbReference>
<dbReference type="GO" id="GO:0031638">
    <property type="term" value="P:zymogen activation"/>
    <property type="evidence" value="ECO:0007669"/>
    <property type="project" value="TreeGrafter"/>
</dbReference>
<dbReference type="KEGG" id="onl:109195650"/>
<evidence type="ECO:0000313" key="8">
    <source>
        <dbReference type="Ensembl" id="ENSONIP00000046901.1"/>
    </source>
</evidence>
<feature type="disulfide bond" evidence="5">
    <location>
        <begin position="376"/>
        <end position="386"/>
    </location>
</feature>
<reference evidence="9" key="1">
    <citation type="submission" date="2012-01" db="EMBL/GenBank/DDBJ databases">
        <title>The Genome Sequence of Oreochromis niloticus (Nile Tilapia).</title>
        <authorList>
            <consortium name="Broad Institute Genome Assembly Team"/>
            <consortium name="Broad Institute Sequencing Platform"/>
            <person name="Di Palma F."/>
            <person name="Johnson J."/>
            <person name="Lander E.S."/>
            <person name="Lindblad-Toh K."/>
        </authorList>
    </citation>
    <scope>NUCLEOTIDE SEQUENCE [LARGE SCALE GENOMIC DNA]</scope>
</reference>
<feature type="region of interest" description="Disordered" evidence="6">
    <location>
        <begin position="443"/>
        <end position="472"/>
    </location>
</feature>
<dbReference type="OrthoDB" id="536948at2759"/>
<evidence type="ECO:0000256" key="4">
    <source>
        <dbReference type="ARBA" id="ARBA00023180"/>
    </source>
</evidence>
<dbReference type="RefSeq" id="XP_019203555.1">
    <property type="nucleotide sequence ID" value="XM_019348010.2"/>
</dbReference>
<feature type="disulfide bond" evidence="5">
    <location>
        <begin position="227"/>
        <end position="291"/>
    </location>
</feature>
<feature type="compositionally biased region" description="Acidic residues" evidence="6">
    <location>
        <begin position="461"/>
        <end position="472"/>
    </location>
</feature>
<keyword evidence="4" id="KW-0325">Glycoprotein</keyword>
<evidence type="ECO:0000256" key="6">
    <source>
        <dbReference type="SAM" id="MobiDB-lite"/>
    </source>
</evidence>
<dbReference type="OMA" id="CRQNGWG"/>
<dbReference type="InterPro" id="IPR036772">
    <property type="entry name" value="SRCR-like_dom_sf"/>
</dbReference>
<feature type="disulfide bond" evidence="5">
    <location>
        <begin position="124"/>
        <end position="188"/>
    </location>
</feature>
<dbReference type="SUPFAM" id="SSF56487">
    <property type="entry name" value="SRCR-like"/>
    <property type="match status" value="3"/>
</dbReference>
<feature type="disulfide bond" evidence="5">
    <location>
        <begin position="240"/>
        <end position="301"/>
    </location>
</feature>
<reference evidence="8" key="3">
    <citation type="submission" date="2025-09" db="UniProtKB">
        <authorList>
            <consortium name="Ensembl"/>
        </authorList>
    </citation>
    <scope>IDENTIFICATION</scope>
</reference>
<dbReference type="InterPro" id="IPR001190">
    <property type="entry name" value="SRCR"/>
</dbReference>